<name>A0A2P2L1T7_RHIMU</name>
<dbReference type="AlphaFoldDB" id="A0A2P2L1T7"/>
<reference evidence="1" key="1">
    <citation type="submission" date="2018-02" db="EMBL/GenBank/DDBJ databases">
        <title>Rhizophora mucronata_Transcriptome.</title>
        <authorList>
            <person name="Meera S.P."/>
            <person name="Sreeshan A."/>
            <person name="Augustine A."/>
        </authorList>
    </citation>
    <scope>NUCLEOTIDE SEQUENCE</scope>
    <source>
        <tissue evidence="1">Leaf</tissue>
    </source>
</reference>
<evidence type="ECO:0000313" key="1">
    <source>
        <dbReference type="EMBL" id="MBX11950.1"/>
    </source>
</evidence>
<sequence>MQKIALFNAVQIKTNYMTDKCIIRIIQPKGPYVSHKLDNPAKCYKQQNAFNIILFNEPKSAHTSDI</sequence>
<dbReference type="EMBL" id="GGEC01031466">
    <property type="protein sequence ID" value="MBX11950.1"/>
    <property type="molecule type" value="Transcribed_RNA"/>
</dbReference>
<protein>
    <submittedName>
        <fullName evidence="1">Uncharacterized protein</fullName>
    </submittedName>
</protein>
<organism evidence="1">
    <name type="scientific">Rhizophora mucronata</name>
    <name type="common">Asiatic mangrove</name>
    <dbReference type="NCBI Taxonomy" id="61149"/>
    <lineage>
        <taxon>Eukaryota</taxon>
        <taxon>Viridiplantae</taxon>
        <taxon>Streptophyta</taxon>
        <taxon>Embryophyta</taxon>
        <taxon>Tracheophyta</taxon>
        <taxon>Spermatophyta</taxon>
        <taxon>Magnoliopsida</taxon>
        <taxon>eudicotyledons</taxon>
        <taxon>Gunneridae</taxon>
        <taxon>Pentapetalae</taxon>
        <taxon>rosids</taxon>
        <taxon>fabids</taxon>
        <taxon>Malpighiales</taxon>
        <taxon>Rhizophoraceae</taxon>
        <taxon>Rhizophora</taxon>
    </lineage>
</organism>
<accession>A0A2P2L1T7</accession>
<proteinExistence type="predicted"/>